<keyword evidence="5 10" id="KW-0378">Hydrolase</keyword>
<evidence type="ECO:0000259" key="11">
    <source>
        <dbReference type="Pfam" id="PF01095"/>
    </source>
</evidence>
<feature type="active site" evidence="9">
    <location>
        <position position="119"/>
    </location>
</feature>
<gene>
    <name evidence="12" type="primary">PME3</name>
    <name evidence="12" type="ORF">HAX54_012340</name>
</gene>
<comment type="caution">
    <text evidence="12">The sequence shown here is derived from an EMBL/GenBank/DDBJ whole genome shotgun (WGS) entry which is preliminary data.</text>
</comment>
<evidence type="ECO:0000256" key="9">
    <source>
        <dbReference type="PROSITE-ProRule" id="PRU10040"/>
    </source>
</evidence>
<dbReference type="Gene3D" id="2.160.20.10">
    <property type="entry name" value="Single-stranded right-handed beta-helix, Pectin lyase-like"/>
    <property type="match status" value="1"/>
</dbReference>
<dbReference type="PROSITE" id="PS00503">
    <property type="entry name" value="PECTINESTERASE_2"/>
    <property type="match status" value="1"/>
</dbReference>
<evidence type="ECO:0000256" key="2">
    <source>
        <dbReference type="ARBA" id="ARBA00005184"/>
    </source>
</evidence>
<evidence type="ECO:0000256" key="3">
    <source>
        <dbReference type="ARBA" id="ARBA00013229"/>
    </source>
</evidence>
<dbReference type="EC" id="3.1.1.11" evidence="3 10"/>
<evidence type="ECO:0000256" key="4">
    <source>
        <dbReference type="ARBA" id="ARBA00022525"/>
    </source>
</evidence>
<evidence type="ECO:0000313" key="13">
    <source>
        <dbReference type="Proteomes" id="UP000823775"/>
    </source>
</evidence>
<keyword evidence="13" id="KW-1185">Reference proteome</keyword>
<evidence type="ECO:0000256" key="1">
    <source>
        <dbReference type="ARBA" id="ARBA00004613"/>
    </source>
</evidence>
<evidence type="ECO:0000256" key="7">
    <source>
        <dbReference type="ARBA" id="ARBA00023316"/>
    </source>
</evidence>
<dbReference type="Proteomes" id="UP000823775">
    <property type="component" value="Unassembled WGS sequence"/>
</dbReference>
<accession>A0ABS8Y536</accession>
<evidence type="ECO:0000256" key="6">
    <source>
        <dbReference type="ARBA" id="ARBA00023085"/>
    </source>
</evidence>
<dbReference type="InterPro" id="IPR012334">
    <property type="entry name" value="Pectin_lyas_fold"/>
</dbReference>
<evidence type="ECO:0000313" key="12">
    <source>
        <dbReference type="EMBL" id="MCE5165801.1"/>
    </source>
</evidence>
<protein>
    <recommendedName>
        <fullName evidence="3 10">Pectinesterase</fullName>
        <ecNumber evidence="3 10">3.1.1.11</ecNumber>
    </recommendedName>
</protein>
<evidence type="ECO:0000256" key="10">
    <source>
        <dbReference type="RuleBase" id="RU000589"/>
    </source>
</evidence>
<dbReference type="EMBL" id="JACEIK010017167">
    <property type="protein sequence ID" value="MCE5165801.1"/>
    <property type="molecule type" value="Genomic_DNA"/>
</dbReference>
<dbReference type="SUPFAM" id="SSF51126">
    <property type="entry name" value="Pectin lyase-like"/>
    <property type="match status" value="1"/>
</dbReference>
<organism evidence="12 13">
    <name type="scientific">Datura stramonium</name>
    <name type="common">Jimsonweed</name>
    <name type="synonym">Common thornapple</name>
    <dbReference type="NCBI Taxonomy" id="4076"/>
    <lineage>
        <taxon>Eukaryota</taxon>
        <taxon>Viridiplantae</taxon>
        <taxon>Streptophyta</taxon>
        <taxon>Embryophyta</taxon>
        <taxon>Tracheophyta</taxon>
        <taxon>Spermatophyta</taxon>
        <taxon>Magnoliopsida</taxon>
        <taxon>eudicotyledons</taxon>
        <taxon>Gunneridae</taxon>
        <taxon>Pentapetalae</taxon>
        <taxon>asterids</taxon>
        <taxon>lamiids</taxon>
        <taxon>Solanales</taxon>
        <taxon>Solanaceae</taxon>
        <taxon>Solanoideae</taxon>
        <taxon>Datureae</taxon>
        <taxon>Datura</taxon>
    </lineage>
</organism>
<dbReference type="PANTHER" id="PTHR31707">
    <property type="entry name" value="PECTINESTERASE"/>
    <property type="match status" value="1"/>
</dbReference>
<proteinExistence type="predicted"/>
<dbReference type="InterPro" id="IPR011050">
    <property type="entry name" value="Pectin_lyase_fold/virulence"/>
</dbReference>
<reference evidence="12 13" key="1">
    <citation type="journal article" date="2021" name="BMC Genomics">
        <title>Datura genome reveals duplications of psychoactive alkaloid biosynthetic genes and high mutation rate following tissue culture.</title>
        <authorList>
            <person name="Rajewski A."/>
            <person name="Carter-House D."/>
            <person name="Stajich J."/>
            <person name="Litt A."/>
        </authorList>
    </citation>
    <scope>NUCLEOTIDE SEQUENCE [LARGE SCALE GENOMIC DNA]</scope>
    <source>
        <strain evidence="12">AR-01</strain>
    </source>
</reference>
<comment type="pathway">
    <text evidence="2 10">Glycan metabolism; pectin degradation; 2-dehydro-3-deoxy-D-gluconate from pectin: step 1/5.</text>
</comment>
<comment type="subcellular location">
    <subcellularLocation>
        <location evidence="1">Secreted</location>
    </subcellularLocation>
</comment>
<evidence type="ECO:0000256" key="5">
    <source>
        <dbReference type="ARBA" id="ARBA00022801"/>
    </source>
</evidence>
<keyword evidence="6 10" id="KW-0063">Aspartyl esterase</keyword>
<dbReference type="Pfam" id="PF01095">
    <property type="entry name" value="Pectinesterase"/>
    <property type="match status" value="1"/>
</dbReference>
<feature type="domain" description="Pectinesterase catalytic" evidence="11">
    <location>
        <begin position="52"/>
        <end position="158"/>
    </location>
</feature>
<comment type="catalytic activity">
    <reaction evidence="8 10">
        <text>[(1-&gt;4)-alpha-D-galacturonosyl methyl ester](n) + n H2O = [(1-&gt;4)-alpha-D-galacturonosyl](n) + n methanol + n H(+)</text>
        <dbReference type="Rhea" id="RHEA:22380"/>
        <dbReference type="Rhea" id="RHEA-COMP:14570"/>
        <dbReference type="Rhea" id="RHEA-COMP:14573"/>
        <dbReference type="ChEBI" id="CHEBI:15377"/>
        <dbReference type="ChEBI" id="CHEBI:15378"/>
        <dbReference type="ChEBI" id="CHEBI:17790"/>
        <dbReference type="ChEBI" id="CHEBI:140522"/>
        <dbReference type="ChEBI" id="CHEBI:140523"/>
        <dbReference type="EC" id="3.1.1.11"/>
    </reaction>
</comment>
<evidence type="ECO:0000256" key="8">
    <source>
        <dbReference type="ARBA" id="ARBA00047928"/>
    </source>
</evidence>
<dbReference type="InterPro" id="IPR033131">
    <property type="entry name" value="Pectinesterase_Asp_AS"/>
</dbReference>
<sequence length="169" mass="18431">MLDSGKNIGFSKRRRSSMAIVASVLLVAAVIGVVAGQPVLIVSFDYGPDKNTVVGERFLACDITFENTAGAAKHQAVALRVGSDLSAFYRCSMLAYQDTLYVHSNRQFFVQCLIIGTVDFIFGDGEVVLQNCDIQVRRPGPGQKNMITAQGRTDPNQNLNKLICMDQNP</sequence>
<keyword evidence="7" id="KW-0961">Cell wall biogenesis/degradation</keyword>
<name>A0ABS8Y536_DATST</name>
<dbReference type="InterPro" id="IPR000070">
    <property type="entry name" value="Pectinesterase_cat"/>
</dbReference>
<keyword evidence="4" id="KW-0964">Secreted</keyword>